<feature type="chain" id="PRO_5040843888" evidence="10">
    <location>
        <begin position="24"/>
        <end position="830"/>
    </location>
</feature>
<dbReference type="Gene3D" id="2.60.40.2070">
    <property type="match status" value="1"/>
</dbReference>
<keyword evidence="7 9" id="KW-0472">Membrane</keyword>
<evidence type="ECO:0000256" key="1">
    <source>
        <dbReference type="ARBA" id="ARBA00004571"/>
    </source>
</evidence>
<evidence type="ECO:0000256" key="9">
    <source>
        <dbReference type="RuleBase" id="RU003884"/>
    </source>
</evidence>
<dbReference type="Pfam" id="PF13953">
    <property type="entry name" value="PapC_C"/>
    <property type="match status" value="1"/>
</dbReference>
<dbReference type="PROSITE" id="PS01151">
    <property type="entry name" value="FIMBRIAL_USHER"/>
    <property type="match status" value="1"/>
</dbReference>
<comment type="similarity">
    <text evidence="2 9">Belongs to the fimbrial export usher family.</text>
</comment>
<evidence type="ECO:0000313" key="13">
    <source>
        <dbReference type="EMBL" id="MBC5850905.1"/>
    </source>
</evidence>
<name>A0A9X0RA65_VIBME</name>
<keyword evidence="3 9" id="KW-0813">Transport</keyword>
<comment type="subcellular location">
    <subcellularLocation>
        <location evidence="1 9">Cell outer membrane</location>
        <topology evidence="1 9">Multi-pass membrane protein</topology>
    </subcellularLocation>
</comment>
<dbReference type="Gene3D" id="2.60.40.3110">
    <property type="match status" value="1"/>
</dbReference>
<protein>
    <submittedName>
        <fullName evidence="13">Fimbria/pilus outer membrane usher protein</fullName>
    </submittedName>
</protein>
<evidence type="ECO:0000259" key="11">
    <source>
        <dbReference type="Pfam" id="PF13953"/>
    </source>
</evidence>
<dbReference type="PANTHER" id="PTHR30451">
    <property type="entry name" value="OUTER MEMBRANE USHER PROTEIN"/>
    <property type="match status" value="1"/>
</dbReference>
<dbReference type="GO" id="GO:0015473">
    <property type="term" value="F:fimbrial usher porin activity"/>
    <property type="evidence" value="ECO:0007669"/>
    <property type="project" value="InterPro"/>
</dbReference>
<keyword evidence="14" id="KW-1185">Reference proteome</keyword>
<feature type="domain" description="PapC-like C-terminal" evidence="11">
    <location>
        <begin position="752"/>
        <end position="811"/>
    </location>
</feature>
<evidence type="ECO:0000256" key="7">
    <source>
        <dbReference type="ARBA" id="ARBA00023136"/>
    </source>
</evidence>
<dbReference type="AlphaFoldDB" id="A0A9X0RA65"/>
<comment type="caution">
    <text evidence="13">The sequence shown here is derived from an EMBL/GenBank/DDBJ whole genome shotgun (WGS) entry which is preliminary data.</text>
</comment>
<dbReference type="PANTHER" id="PTHR30451:SF10">
    <property type="entry name" value="OUTER MEMBRANE USHER PROTEIN YFCU-RELATED"/>
    <property type="match status" value="1"/>
</dbReference>
<dbReference type="InterPro" id="IPR043142">
    <property type="entry name" value="PapC-like_C_sf"/>
</dbReference>
<dbReference type="FunFam" id="2.60.40.3110:FF:000001">
    <property type="entry name" value="Putative fimbrial outer membrane usher"/>
    <property type="match status" value="1"/>
</dbReference>
<feature type="domain" description="PapC N-terminal" evidence="12">
    <location>
        <begin position="27"/>
        <end position="175"/>
    </location>
</feature>
<evidence type="ECO:0000256" key="5">
    <source>
        <dbReference type="ARBA" id="ARBA00022692"/>
    </source>
</evidence>
<dbReference type="InterPro" id="IPR037224">
    <property type="entry name" value="PapC_N_sf"/>
</dbReference>
<proteinExistence type="inferred from homology"/>
<dbReference type="EMBL" id="JACRUP010000003">
    <property type="protein sequence ID" value="MBC5850905.1"/>
    <property type="molecule type" value="Genomic_DNA"/>
</dbReference>
<keyword evidence="4" id="KW-1134">Transmembrane beta strand</keyword>
<evidence type="ECO:0000256" key="8">
    <source>
        <dbReference type="ARBA" id="ARBA00023237"/>
    </source>
</evidence>
<evidence type="ECO:0000256" key="10">
    <source>
        <dbReference type="SAM" id="SignalP"/>
    </source>
</evidence>
<gene>
    <name evidence="13" type="ORF">H8Q88_07995</name>
</gene>
<feature type="signal peptide" evidence="10">
    <location>
        <begin position="1"/>
        <end position="23"/>
    </location>
</feature>
<evidence type="ECO:0000256" key="6">
    <source>
        <dbReference type="ARBA" id="ARBA00022729"/>
    </source>
</evidence>
<keyword evidence="9" id="KW-1029">Fimbrium biogenesis</keyword>
<dbReference type="InterPro" id="IPR025949">
    <property type="entry name" value="PapC-like_C"/>
</dbReference>
<dbReference type="InterPro" id="IPR042186">
    <property type="entry name" value="FimD_plug_dom"/>
</dbReference>
<keyword evidence="8 9" id="KW-0998">Cell outer membrane</keyword>
<evidence type="ECO:0000256" key="3">
    <source>
        <dbReference type="ARBA" id="ARBA00022448"/>
    </source>
</evidence>
<dbReference type="GO" id="GO:0009297">
    <property type="term" value="P:pilus assembly"/>
    <property type="evidence" value="ECO:0007669"/>
    <property type="project" value="InterPro"/>
</dbReference>
<dbReference type="InterPro" id="IPR025885">
    <property type="entry name" value="PapC_N"/>
</dbReference>
<evidence type="ECO:0000256" key="4">
    <source>
        <dbReference type="ARBA" id="ARBA00022452"/>
    </source>
</evidence>
<dbReference type="SUPFAM" id="SSF141729">
    <property type="entry name" value="FimD N-terminal domain-like"/>
    <property type="match status" value="1"/>
</dbReference>
<dbReference type="InterPro" id="IPR018030">
    <property type="entry name" value="Fimbrial_membr_usher_CS"/>
</dbReference>
<dbReference type="Pfam" id="PF13954">
    <property type="entry name" value="PapC_N"/>
    <property type="match status" value="1"/>
</dbReference>
<dbReference type="InterPro" id="IPR000015">
    <property type="entry name" value="Fimb_usher"/>
</dbReference>
<dbReference type="Gene3D" id="3.10.20.410">
    <property type="match status" value="1"/>
</dbReference>
<evidence type="ECO:0000259" key="12">
    <source>
        <dbReference type="Pfam" id="PF13954"/>
    </source>
</evidence>
<dbReference type="GO" id="GO:0009279">
    <property type="term" value="C:cell outer membrane"/>
    <property type="evidence" value="ECO:0007669"/>
    <property type="project" value="UniProtKB-SubCell"/>
</dbReference>
<keyword evidence="6 10" id="KW-0732">Signal</keyword>
<reference evidence="13" key="1">
    <citation type="submission" date="2020-08" db="EMBL/GenBank/DDBJ databases">
        <title>Genome Sequencing and Pan-Genome Analysis of Migratory bird Vibrio Strains, Inner Mongolia.</title>
        <authorList>
            <person name="Zheng L."/>
        </authorList>
    </citation>
    <scope>NUCLEOTIDE SEQUENCE</scope>
    <source>
        <strain evidence="13">M13F</strain>
    </source>
</reference>
<dbReference type="Pfam" id="PF00577">
    <property type="entry name" value="Usher"/>
    <property type="match status" value="1"/>
</dbReference>
<dbReference type="Gene3D" id="2.60.40.2610">
    <property type="entry name" value="Outer membrane usher protein FimD, plug domain"/>
    <property type="match status" value="1"/>
</dbReference>
<keyword evidence="5 9" id="KW-0812">Transmembrane</keyword>
<evidence type="ECO:0000256" key="2">
    <source>
        <dbReference type="ARBA" id="ARBA00008064"/>
    </source>
</evidence>
<organism evidence="13 14">
    <name type="scientific">Vibrio metschnikovii</name>
    <dbReference type="NCBI Taxonomy" id="28172"/>
    <lineage>
        <taxon>Bacteria</taxon>
        <taxon>Pseudomonadati</taxon>
        <taxon>Pseudomonadota</taxon>
        <taxon>Gammaproteobacteria</taxon>
        <taxon>Vibrionales</taxon>
        <taxon>Vibrionaceae</taxon>
        <taxon>Vibrio</taxon>
    </lineage>
</organism>
<evidence type="ECO:0000313" key="14">
    <source>
        <dbReference type="Proteomes" id="UP000615796"/>
    </source>
</evidence>
<dbReference type="Proteomes" id="UP000615796">
    <property type="component" value="Unassembled WGS sequence"/>
</dbReference>
<accession>A0A9X0RA65</accession>
<sequence>MNKKTLSLIVSSVILGGIESSLAANIEFNTDLLDVKDKESIESGVFQQAGYIVPGEYTMQMVVNNMLIGERKVLFYEQSENESQVCLTADLANELGLKAAELERLLTSPPISKKAGSVCYNPSVLEGMLIRGELNKDTLTFSVPQAYRNYMSDSWEPPSRWDNGVNGALLDYGINLRNDHSEYNNKTSLTGYGVAGINANVWRLRANWQGRYQHNENKNGLEDSQSEFDVRRVYAYRALPELHAKLTLGEQDLGNSIFDGFQFTGASLITDDKMLPPNLRGYAPEVVGIAKTNAKVVISQQGRIIYETQVASGPFRIQDLSSSISGMLDVQVEEQDGSVQTFQVNTATIPYLSRPGSLRYKFNSGKVSSREHELDGPAFASAEFSWGVNNGWSLLGGGLFANNYSAVSVGIGRDLLQFGAISFDITESRAQLPEGTKSGGSYRVNYSKMFEQYDSQVAFAGYRFSERDFMTMNDFMVAKKIGEPYRGGSKEMYSVVLSKQFRDAKLGAYVDYTHQSYWSQTDSDRISLSLSHSFDVMDWRNLSTSVSAYHLEQNDRTDDGLYFTLSVPLGNNKHVSYSASTMGGKTTNSMSFYNRVDERNSYSVTASTSPAGESASGFYTYTGDKANIMANLSHQTGGSTAVGVSLNGGITATGQGVAVHRVGMMGGSRIMVDTDGTKDVPVHAGGLPTYTDKYGKAVVADVASYYRQRTSIDVNKLGENAEPIGTPISMGTLTEGAIGYRHFDMLSGSKLMLELVKSDGKSVPFATEVFNEKGQALGMVGEDGLAYLAGLHGGDVVEARWGREQHCHIQLPSPLPALDTMVKLTCTNDR</sequence>